<dbReference type="AlphaFoldDB" id="A8DWN9"/>
<evidence type="ECO:0000256" key="1">
    <source>
        <dbReference type="ARBA" id="ARBA00009922"/>
    </source>
</evidence>
<dbReference type="PROSITE" id="PS51217">
    <property type="entry name" value="UVRD_HELICASE_CTER"/>
    <property type="match status" value="1"/>
</dbReference>
<dbReference type="GO" id="GO:0006281">
    <property type="term" value="P:DNA repair"/>
    <property type="evidence" value="ECO:0007669"/>
    <property type="project" value="UniProtKB-KW"/>
</dbReference>
<gene>
    <name evidence="14" type="ORF">NEMVEDRAFT_v1g226051</name>
</gene>
<keyword evidence="8" id="KW-0234">DNA repair</keyword>
<dbReference type="EC" id="5.6.2.4" evidence="11"/>
<evidence type="ECO:0000259" key="13">
    <source>
        <dbReference type="PROSITE" id="PS51217"/>
    </source>
</evidence>
<proteinExistence type="inferred from homology"/>
<evidence type="ECO:0000256" key="7">
    <source>
        <dbReference type="ARBA" id="ARBA00023125"/>
    </source>
</evidence>
<keyword evidence="3" id="KW-0227">DNA damage</keyword>
<evidence type="ECO:0000256" key="12">
    <source>
        <dbReference type="ARBA" id="ARBA00048988"/>
    </source>
</evidence>
<keyword evidence="7" id="KW-0238">DNA-binding</keyword>
<dbReference type="FunFam" id="1.10.486.10:FF:000003">
    <property type="entry name" value="ATP-dependent DNA helicase"/>
    <property type="match status" value="1"/>
</dbReference>
<keyword evidence="9" id="KW-0413">Isomerase</keyword>
<dbReference type="HOGENOM" id="CLU_004585_5_1_1"/>
<dbReference type="Gene3D" id="1.10.486.10">
    <property type="entry name" value="PCRA, domain 4"/>
    <property type="match status" value="1"/>
</dbReference>
<keyword evidence="15" id="KW-1185">Reference proteome</keyword>
<dbReference type="InterPro" id="IPR027417">
    <property type="entry name" value="P-loop_NTPase"/>
</dbReference>
<dbReference type="GO" id="GO:0003677">
    <property type="term" value="F:DNA binding"/>
    <property type="evidence" value="ECO:0007669"/>
    <property type="project" value="UniProtKB-KW"/>
</dbReference>
<keyword evidence="6" id="KW-0067">ATP-binding</keyword>
<dbReference type="Pfam" id="PF00580">
    <property type="entry name" value="UvrD-helicase"/>
    <property type="match status" value="1"/>
</dbReference>
<dbReference type="GO" id="GO:0016787">
    <property type="term" value="F:hydrolase activity"/>
    <property type="evidence" value="ECO:0007669"/>
    <property type="project" value="UniProtKB-KW"/>
</dbReference>
<dbReference type="GO" id="GO:0043138">
    <property type="term" value="F:3'-5' DNA helicase activity"/>
    <property type="evidence" value="ECO:0007669"/>
    <property type="project" value="UniProtKB-EC"/>
</dbReference>
<protein>
    <recommendedName>
        <fullName evidence="11">DNA 3'-5' helicase</fullName>
        <ecNumber evidence="11">5.6.2.4</ecNumber>
    </recommendedName>
</protein>
<dbReference type="EMBL" id="DS479953">
    <property type="protein sequence ID" value="EDO25371.1"/>
    <property type="molecule type" value="Genomic_DNA"/>
</dbReference>
<keyword evidence="4" id="KW-0378">Hydrolase</keyword>
<evidence type="ECO:0000256" key="4">
    <source>
        <dbReference type="ARBA" id="ARBA00022801"/>
    </source>
</evidence>
<dbReference type="InterPro" id="IPR014016">
    <property type="entry name" value="UvrD-like_ATP-bd"/>
</dbReference>
<accession>A8DWN9</accession>
<comment type="catalytic activity">
    <reaction evidence="12">
        <text>ATP + H2O = ADP + phosphate + H(+)</text>
        <dbReference type="Rhea" id="RHEA:13065"/>
        <dbReference type="ChEBI" id="CHEBI:15377"/>
        <dbReference type="ChEBI" id="CHEBI:15378"/>
        <dbReference type="ChEBI" id="CHEBI:30616"/>
        <dbReference type="ChEBI" id="CHEBI:43474"/>
        <dbReference type="ChEBI" id="CHEBI:456216"/>
        <dbReference type="EC" id="5.6.2.4"/>
    </reaction>
</comment>
<dbReference type="KEGG" id="nve:5495615"/>
<dbReference type="PANTHER" id="PTHR11070">
    <property type="entry name" value="UVRD / RECB / PCRA DNA HELICASE FAMILY MEMBER"/>
    <property type="match status" value="1"/>
</dbReference>
<dbReference type="GO" id="GO:0005524">
    <property type="term" value="F:ATP binding"/>
    <property type="evidence" value="ECO:0007669"/>
    <property type="project" value="UniProtKB-KW"/>
</dbReference>
<dbReference type="STRING" id="45351.A8DWN9"/>
<dbReference type="InParanoid" id="A8DWN9"/>
<dbReference type="InterPro" id="IPR014017">
    <property type="entry name" value="DNA_helicase_UvrD-like_C"/>
</dbReference>
<keyword evidence="5" id="KW-0347">Helicase</keyword>
<dbReference type="Proteomes" id="UP000001593">
    <property type="component" value="Unassembled WGS sequence"/>
</dbReference>
<evidence type="ECO:0000256" key="10">
    <source>
        <dbReference type="ARBA" id="ARBA00034617"/>
    </source>
</evidence>
<evidence type="ECO:0000256" key="2">
    <source>
        <dbReference type="ARBA" id="ARBA00022741"/>
    </source>
</evidence>
<evidence type="ECO:0000313" key="14">
    <source>
        <dbReference type="EMBL" id="EDO25371.1"/>
    </source>
</evidence>
<evidence type="ECO:0000256" key="8">
    <source>
        <dbReference type="ARBA" id="ARBA00023204"/>
    </source>
</evidence>
<feature type="domain" description="UvrD-like helicase C-terminal" evidence="13">
    <location>
        <begin position="44"/>
        <end position="313"/>
    </location>
</feature>
<dbReference type="CDD" id="cd18807">
    <property type="entry name" value="SF1_C_UvrD"/>
    <property type="match status" value="1"/>
</dbReference>
<evidence type="ECO:0000313" key="15">
    <source>
        <dbReference type="Proteomes" id="UP000001593"/>
    </source>
</evidence>
<dbReference type="Pfam" id="PF13361">
    <property type="entry name" value="UvrD_C"/>
    <property type="match status" value="1"/>
</dbReference>
<dbReference type="SUPFAM" id="SSF52540">
    <property type="entry name" value="P-loop containing nucleoside triphosphate hydrolases"/>
    <property type="match status" value="1"/>
</dbReference>
<evidence type="ECO:0000256" key="11">
    <source>
        <dbReference type="ARBA" id="ARBA00034808"/>
    </source>
</evidence>
<evidence type="ECO:0000256" key="5">
    <source>
        <dbReference type="ARBA" id="ARBA00022806"/>
    </source>
</evidence>
<sequence>MAVGDDDQSIYGWRGARIENIQNLPEHFPGAETIRLEQNYRSTQTILSAANAVIANNRGRLGKELWTDGQSGEKISLYSAFNEQDEARFIVGQIQRWMEHGNLRSESAILYRSNAQSRVLEEALIRAGVPYRIYGGHRFYDRLEIKNALAYLRLVTNRDDDTAMERIINVPTRGIGTRTLDVVRDQARQENISMWRAANEVVEYKKLPARALSALQAFLDLINQLDTDTTGMTLQEQTEHAIERSGLIEHHKKEKGEKAQSRIENLEELSSAAKQFSQQWEANSEAEDVTELSAFLDQAALDAGDAQAEDHQD</sequence>
<name>A8DWN9_NEMVE</name>
<dbReference type="InterPro" id="IPR000212">
    <property type="entry name" value="DNA_helicase_UvrD/REP"/>
</dbReference>
<evidence type="ECO:0000256" key="6">
    <source>
        <dbReference type="ARBA" id="ARBA00022840"/>
    </source>
</evidence>
<evidence type="ECO:0000256" key="3">
    <source>
        <dbReference type="ARBA" id="ARBA00022763"/>
    </source>
</evidence>
<dbReference type="Gene3D" id="3.40.50.300">
    <property type="entry name" value="P-loop containing nucleotide triphosphate hydrolases"/>
    <property type="match status" value="2"/>
</dbReference>
<feature type="non-terminal residue" evidence="14">
    <location>
        <position position="313"/>
    </location>
</feature>
<dbReference type="eggNOG" id="KOG2108">
    <property type="taxonomic scope" value="Eukaryota"/>
</dbReference>
<dbReference type="PANTHER" id="PTHR11070:SF2">
    <property type="entry name" value="ATP-DEPENDENT DNA HELICASE SRS2"/>
    <property type="match status" value="1"/>
</dbReference>
<reference evidence="14 15" key="1">
    <citation type="journal article" date="2007" name="Science">
        <title>Sea anemone genome reveals ancestral eumetazoan gene repertoire and genomic organization.</title>
        <authorList>
            <person name="Putnam N.H."/>
            <person name="Srivastava M."/>
            <person name="Hellsten U."/>
            <person name="Dirks B."/>
            <person name="Chapman J."/>
            <person name="Salamov A."/>
            <person name="Terry A."/>
            <person name="Shapiro H."/>
            <person name="Lindquist E."/>
            <person name="Kapitonov V.V."/>
            <person name="Jurka J."/>
            <person name="Genikhovich G."/>
            <person name="Grigoriev I.V."/>
            <person name="Lucas S.M."/>
            <person name="Steele R.E."/>
            <person name="Finnerty J.R."/>
            <person name="Technau U."/>
            <person name="Martindale M.Q."/>
            <person name="Rokhsar D.S."/>
        </authorList>
    </citation>
    <scope>NUCLEOTIDE SEQUENCE [LARGE SCALE GENOMIC DNA]</scope>
    <source>
        <strain evidence="15">CH2 X CH6</strain>
    </source>
</reference>
<comment type="catalytic activity">
    <reaction evidence="10">
        <text>Couples ATP hydrolysis with the unwinding of duplex DNA by translocating in the 3'-5' direction.</text>
        <dbReference type="EC" id="5.6.2.4"/>
    </reaction>
</comment>
<evidence type="ECO:0000256" key="9">
    <source>
        <dbReference type="ARBA" id="ARBA00023235"/>
    </source>
</evidence>
<dbReference type="FunFam" id="3.40.50.300:FF:001201">
    <property type="entry name" value="ATP-dependent DNA helicase UvrD2"/>
    <property type="match status" value="1"/>
</dbReference>
<keyword evidence="2" id="KW-0547">Nucleotide-binding</keyword>
<dbReference type="PhylomeDB" id="A8DWN9"/>
<comment type="similarity">
    <text evidence="1">Belongs to the helicase family. UvrD subfamily.</text>
</comment>
<dbReference type="OMA" id="ICENIAG"/>
<organism evidence="14 15">
    <name type="scientific">Nematostella vectensis</name>
    <name type="common">Starlet sea anemone</name>
    <dbReference type="NCBI Taxonomy" id="45351"/>
    <lineage>
        <taxon>Eukaryota</taxon>
        <taxon>Metazoa</taxon>
        <taxon>Cnidaria</taxon>
        <taxon>Anthozoa</taxon>
        <taxon>Hexacorallia</taxon>
        <taxon>Actiniaria</taxon>
        <taxon>Edwardsiidae</taxon>
        <taxon>Nematostella</taxon>
    </lineage>
</organism>